<dbReference type="Proteomes" id="UP001152797">
    <property type="component" value="Unassembled WGS sequence"/>
</dbReference>
<dbReference type="AlphaFoldDB" id="A0A9P1D1D4"/>
<evidence type="ECO:0000313" key="3">
    <source>
        <dbReference type="EMBL" id="CAL4788154.1"/>
    </source>
</evidence>
<accession>A0A9P1D1D4</accession>
<dbReference type="EMBL" id="CAMXCT030002846">
    <property type="protein sequence ID" value="CAL4788154.1"/>
    <property type="molecule type" value="Genomic_DNA"/>
</dbReference>
<name>A0A9P1D1D4_9DINO</name>
<sequence>MEECLVGCFRWLHAMNRTMSAPVPKFPRIARRQGYELCGTPKITYSAKIKEDKEDTAWTPKHHVMEPKDPKTKRFEKVSQHLREFMSRTQLLPADLTFDKTYKILSQLEVVAEAKMATEKKRVADSTDSTDDEASEAGNSGNWESPISSAESPPSTAATAEPQKIAQVSDCDKVLAVHRFMLKEVRKFVEEFKSAPGVFYDFDTARLCTGVATLVKLEDKFQLTKADLDALMAQHQEKLRKTSDFRHVTDEINELLTEFDEP</sequence>
<comment type="caution">
    <text evidence="2">The sequence shown here is derived from an EMBL/GenBank/DDBJ whole genome shotgun (WGS) entry which is preliminary data.</text>
</comment>
<evidence type="ECO:0000313" key="4">
    <source>
        <dbReference type="Proteomes" id="UP001152797"/>
    </source>
</evidence>
<gene>
    <name evidence="2" type="ORF">C1SCF055_LOCUS26931</name>
</gene>
<evidence type="ECO:0000313" key="2">
    <source>
        <dbReference type="EMBL" id="CAI4000842.1"/>
    </source>
</evidence>
<evidence type="ECO:0000256" key="1">
    <source>
        <dbReference type="SAM" id="MobiDB-lite"/>
    </source>
</evidence>
<dbReference type="EMBL" id="CAMXCT010002846">
    <property type="protein sequence ID" value="CAI4000842.1"/>
    <property type="molecule type" value="Genomic_DNA"/>
</dbReference>
<organism evidence="2">
    <name type="scientific">Cladocopium goreaui</name>
    <dbReference type="NCBI Taxonomy" id="2562237"/>
    <lineage>
        <taxon>Eukaryota</taxon>
        <taxon>Sar</taxon>
        <taxon>Alveolata</taxon>
        <taxon>Dinophyceae</taxon>
        <taxon>Suessiales</taxon>
        <taxon>Symbiodiniaceae</taxon>
        <taxon>Cladocopium</taxon>
    </lineage>
</organism>
<proteinExistence type="predicted"/>
<feature type="region of interest" description="Disordered" evidence="1">
    <location>
        <begin position="117"/>
        <end position="163"/>
    </location>
</feature>
<reference evidence="3 4" key="2">
    <citation type="submission" date="2024-05" db="EMBL/GenBank/DDBJ databases">
        <authorList>
            <person name="Chen Y."/>
            <person name="Shah S."/>
            <person name="Dougan E. K."/>
            <person name="Thang M."/>
            <person name="Chan C."/>
        </authorList>
    </citation>
    <scope>NUCLEOTIDE SEQUENCE [LARGE SCALE GENOMIC DNA]</scope>
</reference>
<reference evidence="2" key="1">
    <citation type="submission" date="2022-10" db="EMBL/GenBank/DDBJ databases">
        <authorList>
            <person name="Chen Y."/>
            <person name="Dougan E. K."/>
            <person name="Chan C."/>
            <person name="Rhodes N."/>
            <person name="Thang M."/>
        </authorList>
    </citation>
    <scope>NUCLEOTIDE SEQUENCE</scope>
</reference>
<dbReference type="EMBL" id="CAMXCT020002846">
    <property type="protein sequence ID" value="CAL1154217.1"/>
    <property type="molecule type" value="Genomic_DNA"/>
</dbReference>
<keyword evidence="4" id="KW-1185">Reference proteome</keyword>
<protein>
    <submittedName>
        <fullName evidence="3">Strictosidine-O-beta-D-glucosidase</fullName>
    </submittedName>
</protein>
<feature type="compositionally biased region" description="Low complexity" evidence="1">
    <location>
        <begin position="144"/>
        <end position="162"/>
    </location>
</feature>